<organism evidence="1 2">
    <name type="scientific">Aneurinibacillus thermoaerophilus</name>
    <dbReference type="NCBI Taxonomy" id="143495"/>
    <lineage>
        <taxon>Bacteria</taxon>
        <taxon>Bacillati</taxon>
        <taxon>Bacillota</taxon>
        <taxon>Bacilli</taxon>
        <taxon>Bacillales</taxon>
        <taxon>Paenibacillaceae</taxon>
        <taxon>Aneurinibacillus group</taxon>
        <taxon>Aneurinibacillus</taxon>
    </lineage>
</organism>
<proteinExistence type="predicted"/>
<dbReference type="AlphaFoldDB" id="A0A1G8BM97"/>
<accession>A0A1G8BM97</accession>
<gene>
    <name evidence="1" type="ORF">SAMN04489735_102050</name>
</gene>
<dbReference type="OrthoDB" id="2369163at2"/>
<evidence type="ECO:0000313" key="2">
    <source>
        <dbReference type="Proteomes" id="UP000198956"/>
    </source>
</evidence>
<dbReference type="NCBIfam" id="TIGR03693">
    <property type="entry name" value="ocin_ThiF_like"/>
    <property type="match status" value="1"/>
</dbReference>
<protein>
    <submittedName>
        <fullName evidence="1">Putative thiazole-containing bacteriocin maturation protein</fullName>
    </submittedName>
</protein>
<evidence type="ECO:0000313" key="1">
    <source>
        <dbReference type="EMBL" id="SDH34355.1"/>
    </source>
</evidence>
<dbReference type="InterPro" id="IPR022368">
    <property type="entry name" value="Thiazole_bacteriocin_mat_put"/>
</dbReference>
<dbReference type="RefSeq" id="WP_091260696.1">
    <property type="nucleotide sequence ID" value="NZ_FNDE01000020.1"/>
</dbReference>
<dbReference type="Gene3D" id="3.40.50.720">
    <property type="entry name" value="NAD(P)-binding Rossmann-like Domain"/>
    <property type="match status" value="1"/>
</dbReference>
<reference evidence="1 2" key="1">
    <citation type="submission" date="2016-10" db="EMBL/GenBank/DDBJ databases">
        <authorList>
            <person name="de Groot N.N."/>
        </authorList>
    </citation>
    <scope>NUCLEOTIDE SEQUENCE [LARGE SCALE GENOMIC DNA]</scope>
    <source>
        <strain evidence="1 2">L 420-91</strain>
    </source>
</reference>
<dbReference type="Proteomes" id="UP000198956">
    <property type="component" value="Unassembled WGS sequence"/>
</dbReference>
<name>A0A1G8BM97_ANETH</name>
<sequence>MTNLPPSTRLKVKRDTFFLPDPNGGVYFRNNVSSFRMKGSTIDQWIEKLMPMFNGEHTLEDLTDGLPDQYRGRVYEIAEILYQNGFVRDVSQDRPHQLTEQVLKKYASQIEFLDSFVDSGAYRFQTYRQAKVLAVGSGPFFVSLVSALLESGLPKFHVLIMDSVPTNRLRLVELVAHARKTDPEVAVEEVTLQKGGMSSWWEAVQPFDSILYVSQESNVEELRVLHAICRKEKKVLLPAICLQQMGMAGPLVHPDSEGCWESAWRRIHQSALCKDQGLHAFSSTAGAMLANVLVFELFKKVTGVTKSEQTNQFFLLDLETLEGNWHSFLPHPLVTGRVSAEWVQDFDLLLERSSSRREPSGLLPYFSQLTSAESGIFHIWEEGDLKQIPLAQCRVQAVDPLSEGPAELLPDIVCADLTHEEARREAGLAGIEAYVSRMVGLLVTTLSLHQEVEDSMVESQEFVGVGVGETVAEGVCRGLQRCLAEELGKQQANLKPSVFRVQLGMVEDERCRFYLQALTTMQGAPMIGLGEEVRGFPVVWVGTSGRWYGSVGLNITMALRKALQQALMKAQNQATCPTTHALEVSSVLLEEKASLSLVIPACEETTQSEVLQSSLQVLKRNRTRLLLFDLALEPFLKEELAGVFGVLLREEESR</sequence>
<dbReference type="EMBL" id="FNDE01000020">
    <property type="protein sequence ID" value="SDH34355.1"/>
    <property type="molecule type" value="Genomic_DNA"/>
</dbReference>